<dbReference type="Pfam" id="PF00271">
    <property type="entry name" value="Helicase_C"/>
    <property type="match status" value="1"/>
</dbReference>
<evidence type="ECO:0000259" key="1">
    <source>
        <dbReference type="Pfam" id="PF00271"/>
    </source>
</evidence>
<protein>
    <recommendedName>
        <fullName evidence="1">Helicase C-terminal domain-containing protein</fullName>
    </recommendedName>
</protein>
<feature type="non-terminal residue" evidence="2">
    <location>
        <position position="1"/>
    </location>
</feature>
<evidence type="ECO:0000313" key="2">
    <source>
        <dbReference type="EMBL" id="SVD98918.1"/>
    </source>
</evidence>
<accession>A0A382ZW48</accession>
<reference evidence="2" key="1">
    <citation type="submission" date="2018-05" db="EMBL/GenBank/DDBJ databases">
        <authorList>
            <person name="Lanie J.A."/>
            <person name="Ng W.-L."/>
            <person name="Kazmierczak K.M."/>
            <person name="Andrzejewski T.M."/>
            <person name="Davidsen T.M."/>
            <person name="Wayne K.J."/>
            <person name="Tettelin H."/>
            <person name="Glass J.I."/>
            <person name="Rusch D."/>
            <person name="Podicherti R."/>
            <person name="Tsui H.-C.T."/>
            <person name="Winkler M.E."/>
        </authorList>
    </citation>
    <scope>NUCLEOTIDE SEQUENCE</scope>
</reference>
<dbReference type="InterPro" id="IPR027417">
    <property type="entry name" value="P-loop_NTPase"/>
</dbReference>
<dbReference type="SUPFAM" id="SSF52540">
    <property type="entry name" value="P-loop containing nucleoside triphosphate hydrolases"/>
    <property type="match status" value="1"/>
</dbReference>
<feature type="domain" description="Helicase C-terminal" evidence="1">
    <location>
        <begin position="151"/>
        <end position="202"/>
    </location>
</feature>
<dbReference type="Gene3D" id="3.40.50.300">
    <property type="entry name" value="P-loop containing nucleotide triphosphate hydrolases"/>
    <property type="match status" value="1"/>
</dbReference>
<name>A0A382ZW48_9ZZZZ</name>
<proteinExistence type="predicted"/>
<dbReference type="InterPro" id="IPR001650">
    <property type="entry name" value="Helicase_C-like"/>
</dbReference>
<sequence>RGLGGASASEPWLRDAAAQIAWGFRSLFNLFEAIAVVRGNAKKVPYWRLALEYSAAGCLQAVVDEHAHLVRDLEGLTDKDPEVKADQIALAMQEALSLRASTSQADQFDVDEGGSANVEARRLRNNFALRFGNQRTEDGSDGVRTDRVRGAFNSPYRPFVLATTSFGQEGLDFHAYSHAVVHWNLPSNPVDLEQREGRVHRFKGHAVRKNVADCYGKQAVDASDGDAWDRLFELAAENICEDGGGLKPYWVFPGN</sequence>
<dbReference type="EMBL" id="UINC01186621">
    <property type="protein sequence ID" value="SVD98918.1"/>
    <property type="molecule type" value="Genomic_DNA"/>
</dbReference>
<organism evidence="2">
    <name type="scientific">marine metagenome</name>
    <dbReference type="NCBI Taxonomy" id="408172"/>
    <lineage>
        <taxon>unclassified sequences</taxon>
        <taxon>metagenomes</taxon>
        <taxon>ecological metagenomes</taxon>
    </lineage>
</organism>
<feature type="non-terminal residue" evidence="2">
    <location>
        <position position="255"/>
    </location>
</feature>
<dbReference type="AlphaFoldDB" id="A0A382ZW48"/>
<gene>
    <name evidence="2" type="ORF">METZ01_LOCUS451772</name>
</gene>